<keyword evidence="2" id="KW-0813">Transport</keyword>
<dbReference type="PANTHER" id="PTHR10110:SF86">
    <property type="entry name" value="SODIUM_HYDROGEN EXCHANGER 7"/>
    <property type="match status" value="1"/>
</dbReference>
<dbReference type="PROSITE" id="PS50042">
    <property type="entry name" value="CNMP_BINDING_3"/>
    <property type="match status" value="1"/>
</dbReference>
<dbReference type="GO" id="GO:0098719">
    <property type="term" value="P:sodium ion import across plasma membrane"/>
    <property type="evidence" value="ECO:0007669"/>
    <property type="project" value="TreeGrafter"/>
</dbReference>
<keyword evidence="3" id="KW-1003">Cell membrane</keyword>
<reference evidence="13" key="1">
    <citation type="submission" date="2011-08" db="EMBL/GenBank/DDBJ databases">
        <title>The draft genome of Latimeria chalumnae.</title>
        <authorList>
            <person name="Di Palma F."/>
            <person name="Alfoldi J."/>
            <person name="Johnson J."/>
            <person name="Berlin A."/>
            <person name="Gnerre S."/>
            <person name="Jaffe D."/>
            <person name="MacCallum I."/>
            <person name="Young S."/>
            <person name="Walker B.J."/>
            <person name="Lander E."/>
            <person name="Lindblad-Toh K."/>
        </authorList>
    </citation>
    <scope>NUCLEOTIDE SEQUENCE [LARGE SCALE GENOMIC DNA]</scope>
    <source>
        <strain evidence="13">Wild caught</strain>
    </source>
</reference>
<dbReference type="InterPro" id="IPR000595">
    <property type="entry name" value="cNMP-bd_dom"/>
</dbReference>
<keyword evidence="4 10" id="KW-0812">Transmembrane</keyword>
<evidence type="ECO:0000256" key="2">
    <source>
        <dbReference type="ARBA" id="ARBA00022448"/>
    </source>
</evidence>
<dbReference type="GeneTree" id="ENSGT00940000167440"/>
<dbReference type="Gene3D" id="1.20.120.350">
    <property type="entry name" value="Voltage-gated potassium channels. Chain C"/>
    <property type="match status" value="1"/>
</dbReference>
<reference evidence="12" key="3">
    <citation type="submission" date="2025-09" db="UniProtKB">
        <authorList>
            <consortium name="Ensembl"/>
        </authorList>
    </citation>
    <scope>IDENTIFICATION</scope>
</reference>
<feature type="transmembrane region" description="Helical" evidence="10">
    <location>
        <begin position="220"/>
        <end position="242"/>
    </location>
</feature>
<name>H3BH83_LATCH</name>
<dbReference type="EMBL" id="AFYH01011070">
    <property type="status" value="NOT_ANNOTATED_CDS"/>
    <property type="molecule type" value="Genomic_DNA"/>
</dbReference>
<feature type="transmembrane region" description="Helical" evidence="10">
    <location>
        <begin position="7"/>
        <end position="25"/>
    </location>
</feature>
<dbReference type="GO" id="GO:0015385">
    <property type="term" value="F:sodium:proton antiporter activity"/>
    <property type="evidence" value="ECO:0007669"/>
    <property type="project" value="InterPro"/>
</dbReference>
<protein>
    <recommendedName>
        <fullName evidence="11">Cyclic nucleotide-binding domain-containing protein</fullName>
    </recommendedName>
</protein>
<feature type="transmembrane region" description="Helical" evidence="10">
    <location>
        <begin position="362"/>
        <end position="382"/>
    </location>
</feature>
<dbReference type="Gene3D" id="2.60.120.10">
    <property type="entry name" value="Jelly Rolls"/>
    <property type="match status" value="1"/>
</dbReference>
<dbReference type="GO" id="GO:0015386">
    <property type="term" value="F:potassium:proton antiporter activity"/>
    <property type="evidence" value="ECO:0007669"/>
    <property type="project" value="TreeGrafter"/>
</dbReference>
<dbReference type="PANTHER" id="PTHR10110">
    <property type="entry name" value="SODIUM/HYDROGEN EXCHANGER"/>
    <property type="match status" value="1"/>
</dbReference>
<feature type="transmembrane region" description="Helical" evidence="10">
    <location>
        <begin position="330"/>
        <end position="350"/>
    </location>
</feature>
<feature type="transmembrane region" description="Helical" evidence="10">
    <location>
        <begin position="262"/>
        <end position="287"/>
    </location>
</feature>
<comment type="subcellular location">
    <subcellularLocation>
        <location evidence="1">Cell membrane</location>
        <topology evidence="1">Multi-pass membrane protein</topology>
    </subcellularLocation>
</comment>
<dbReference type="InterPro" id="IPR018490">
    <property type="entry name" value="cNMP-bd_dom_sf"/>
</dbReference>
<keyword evidence="6" id="KW-0915">Sodium</keyword>
<evidence type="ECO:0000256" key="10">
    <source>
        <dbReference type="SAM" id="Phobius"/>
    </source>
</evidence>
<dbReference type="EMBL" id="AFYH01011067">
    <property type="status" value="NOT_ANNOTATED_CDS"/>
    <property type="molecule type" value="Genomic_DNA"/>
</dbReference>
<dbReference type="FunCoup" id="H3BH83">
    <property type="interactions" value="107"/>
</dbReference>
<dbReference type="CDD" id="cd00038">
    <property type="entry name" value="CAP_ED"/>
    <property type="match status" value="1"/>
</dbReference>
<evidence type="ECO:0000313" key="13">
    <source>
        <dbReference type="Proteomes" id="UP000008672"/>
    </source>
</evidence>
<evidence type="ECO:0000256" key="9">
    <source>
        <dbReference type="ARBA" id="ARBA00023201"/>
    </source>
</evidence>
<dbReference type="InterPro" id="IPR027359">
    <property type="entry name" value="Volt_channel_dom_sf"/>
</dbReference>
<dbReference type="AlphaFoldDB" id="H3BH83"/>
<dbReference type="EMBL" id="AFYH01011069">
    <property type="status" value="NOT_ANNOTATED_CDS"/>
    <property type="molecule type" value="Genomic_DNA"/>
</dbReference>
<dbReference type="InParanoid" id="H3BH83"/>
<dbReference type="InterPro" id="IPR005821">
    <property type="entry name" value="Ion_trans_dom"/>
</dbReference>
<keyword evidence="9" id="KW-0739">Sodium transport</keyword>
<dbReference type="SUPFAM" id="SSF81324">
    <property type="entry name" value="Voltage-gated potassium channels"/>
    <property type="match status" value="1"/>
</dbReference>
<feature type="transmembrane region" description="Helical" evidence="10">
    <location>
        <begin position="597"/>
        <end position="619"/>
    </location>
</feature>
<feature type="transmembrane region" description="Helical" evidence="10">
    <location>
        <begin position="45"/>
        <end position="62"/>
    </location>
</feature>
<feature type="domain" description="Cyclic nucleotide-binding" evidence="11">
    <location>
        <begin position="853"/>
        <end position="932"/>
    </location>
</feature>
<feature type="transmembrane region" description="Helical" evidence="10">
    <location>
        <begin position="103"/>
        <end position="125"/>
    </location>
</feature>
<keyword evidence="13" id="KW-1185">Reference proteome</keyword>
<feature type="transmembrane region" description="Helical" evidence="10">
    <location>
        <begin position="565"/>
        <end position="591"/>
    </location>
</feature>
<dbReference type="InterPro" id="IPR014710">
    <property type="entry name" value="RmlC-like_jellyroll"/>
</dbReference>
<dbReference type="OMA" id="GYWCARI"/>
<keyword evidence="8 10" id="KW-0472">Membrane</keyword>
<feature type="transmembrane region" description="Helical" evidence="10">
    <location>
        <begin position="293"/>
        <end position="318"/>
    </location>
</feature>
<dbReference type="eggNOG" id="KOG1965">
    <property type="taxonomic scope" value="Eukaryota"/>
</dbReference>
<reference evidence="12" key="2">
    <citation type="submission" date="2025-08" db="UniProtKB">
        <authorList>
            <consortium name="Ensembl"/>
        </authorList>
    </citation>
    <scope>IDENTIFICATION</scope>
</reference>
<keyword evidence="7" id="KW-0406">Ion transport</keyword>
<feature type="transmembrane region" description="Helical" evidence="10">
    <location>
        <begin position="178"/>
        <end position="200"/>
    </location>
</feature>
<evidence type="ECO:0000256" key="5">
    <source>
        <dbReference type="ARBA" id="ARBA00022989"/>
    </source>
</evidence>
<dbReference type="GO" id="GO:0005886">
    <property type="term" value="C:plasma membrane"/>
    <property type="evidence" value="ECO:0007669"/>
    <property type="project" value="UniProtKB-SubCell"/>
</dbReference>
<keyword evidence="5 10" id="KW-1133">Transmembrane helix</keyword>
<feature type="transmembrane region" description="Helical" evidence="10">
    <location>
        <begin position="640"/>
        <end position="660"/>
    </location>
</feature>
<feature type="transmembrane region" description="Helical" evidence="10">
    <location>
        <begin position="74"/>
        <end position="97"/>
    </location>
</feature>
<evidence type="ECO:0000256" key="7">
    <source>
        <dbReference type="ARBA" id="ARBA00023065"/>
    </source>
</evidence>
<dbReference type="EMBL" id="AFYH01011068">
    <property type="status" value="NOT_ANNOTATED_CDS"/>
    <property type="molecule type" value="Genomic_DNA"/>
</dbReference>
<dbReference type="InterPro" id="IPR006153">
    <property type="entry name" value="Cation/H_exchanger_TM"/>
</dbReference>
<dbReference type="GO" id="GO:0005216">
    <property type="term" value="F:monoatomic ion channel activity"/>
    <property type="evidence" value="ECO:0007669"/>
    <property type="project" value="InterPro"/>
</dbReference>
<evidence type="ECO:0000256" key="4">
    <source>
        <dbReference type="ARBA" id="ARBA00022692"/>
    </source>
</evidence>
<evidence type="ECO:0000256" key="1">
    <source>
        <dbReference type="ARBA" id="ARBA00004651"/>
    </source>
</evidence>
<dbReference type="Pfam" id="PF00999">
    <property type="entry name" value="Na_H_Exchanger"/>
    <property type="match status" value="1"/>
</dbReference>
<dbReference type="EMBL" id="AFYH01011066">
    <property type="status" value="NOT_ANNOTATED_CDS"/>
    <property type="molecule type" value="Genomic_DNA"/>
</dbReference>
<dbReference type="Ensembl" id="ENSLACT00000021395.1">
    <property type="protein sequence ID" value="ENSLACP00000021254.1"/>
    <property type="gene ID" value="ENSLACG00000018675.1"/>
</dbReference>
<dbReference type="STRING" id="7897.ENSLACP00000021254"/>
<dbReference type="Pfam" id="PF00520">
    <property type="entry name" value="Ion_trans"/>
    <property type="match status" value="1"/>
</dbReference>
<dbReference type="SUPFAM" id="SSF51206">
    <property type="entry name" value="cAMP-binding domain-like"/>
    <property type="match status" value="1"/>
</dbReference>
<evidence type="ECO:0000259" key="11">
    <source>
        <dbReference type="PROSITE" id="PS50042"/>
    </source>
</evidence>
<sequence>TILQKLYFPYSVFLFFLGTGFGILTIKFNEIEPYTHIISYFNDSLVTHILMPVLVFTAAFEIESHTFWKSFFQVVLLSVPGLLLNSALIALLAVEIYTYNWSWYIGMMFGVVLSSTNPVIAVSILRSLGSSKAVTFLMEGEALFNDGSCIVLLEIFRDLAVNPNDFSDKFHILLLQKVILKMVASPLFGFIMSKITTWWLSRILNDGICEITISLSMTYITFYIAECLGMSGIVALIFMGLLQDAVHLSPDIEVFIIRFWKILAHLVNTVVFITVGVAVVMTCYKYFKLNDFFDIIVLYFGVNVIRLLVIIFLSPLLYRLGYGFNWRWGAVVAWNGIRGCFCLSLAFLVLNFQNGLGWHGGISSQILLYTSGIVMLTMLINATTMKWFLKMIGMGDISAAKHMAMITVIQHLRECQANTFSLLKMDRFLADANWAMAEKAVKLEDPYRKKKESERSYIFITDEVRDLSVKTLKMEEARIRMLKAQKTSYWKQYTSGMLTRKAAQTLIGLTENITDIQGQFLTIAELKKFLEIEGFLVSFKRVLEDLMYNVKTEKLKPSKNLFLKFFYKVVFNDTFECFVYVLVLMNVFPIILEYTTLMSTINTRAIAVVNEIFFILYVMEAVCKCLAMRKTYIFNHWNQFDLFIIIMAAIDIVLENLYGVNWNMQILRIIRITRLIRITRILRLIKTGLPKVINIINKNINKQLRFAYDVGMGYVHGEEYVTKLLDQIADQKIVAQELRNIIEVDRQQAIKELGMLQRNYPEVAISVKTTQAIRTVLNSTRDTIQTFISGGLIEENDALKLQKLIDIKMRQLSSFPSTISPPTAEELLQNVPWLENSKKEIHFIKSRAKLFFYDYGDIIMHEGEPTKGIHLIVSGLVKVSGTAPSFGNNRHQQTKLEKEKKQVIDFRGIGTIFGELNCLTQQPTEATVTSETASQTCFVSSDDLFEAFDIFNQYPSLEYKIWRTFAVRTSISILMEDIAYQGWTYNRLYSYMAYAYVEDIEMNRKAEVYDGNMDDVVLVYGSCEDCQTTYTYDAPFLIPKTTHQVVATANITKILIIPSSNPGEKNFTDTDKIEA</sequence>
<proteinExistence type="predicted"/>
<evidence type="ECO:0000256" key="3">
    <source>
        <dbReference type="ARBA" id="ARBA00022475"/>
    </source>
</evidence>
<accession>H3BH83</accession>
<evidence type="ECO:0000256" key="6">
    <source>
        <dbReference type="ARBA" id="ARBA00023053"/>
    </source>
</evidence>
<dbReference type="InterPro" id="IPR018422">
    <property type="entry name" value="Cation/H_exchanger_CPA1"/>
</dbReference>
<dbReference type="EMBL" id="AFYH01011065">
    <property type="status" value="NOT_ANNOTATED_CDS"/>
    <property type="molecule type" value="Genomic_DNA"/>
</dbReference>
<organism evidence="12 13">
    <name type="scientific">Latimeria chalumnae</name>
    <name type="common">Coelacanth</name>
    <dbReference type="NCBI Taxonomy" id="7897"/>
    <lineage>
        <taxon>Eukaryota</taxon>
        <taxon>Metazoa</taxon>
        <taxon>Chordata</taxon>
        <taxon>Craniata</taxon>
        <taxon>Vertebrata</taxon>
        <taxon>Euteleostomi</taxon>
        <taxon>Coelacanthiformes</taxon>
        <taxon>Coelacanthidae</taxon>
        <taxon>Latimeria</taxon>
    </lineage>
</organism>
<evidence type="ECO:0000313" key="12">
    <source>
        <dbReference type="Ensembl" id="ENSLACP00000021254.1"/>
    </source>
</evidence>
<dbReference type="HOGENOM" id="CLU_003400_1_0_1"/>
<dbReference type="Proteomes" id="UP000008672">
    <property type="component" value="Unassembled WGS sequence"/>
</dbReference>
<dbReference type="Gene3D" id="6.10.140.1330">
    <property type="match status" value="1"/>
</dbReference>
<dbReference type="eggNOG" id="KOG2301">
    <property type="taxonomic scope" value="Eukaryota"/>
</dbReference>
<evidence type="ECO:0000256" key="8">
    <source>
        <dbReference type="ARBA" id="ARBA00023136"/>
    </source>
</evidence>
<dbReference type="Pfam" id="PF00027">
    <property type="entry name" value="cNMP_binding"/>
    <property type="match status" value="1"/>
</dbReference>
<dbReference type="GO" id="GO:0051453">
    <property type="term" value="P:regulation of intracellular pH"/>
    <property type="evidence" value="ECO:0007669"/>
    <property type="project" value="TreeGrafter"/>
</dbReference>